<name>A0A8C3ULR2_CATUS</name>
<accession>A0A8C3ULR2</accession>
<dbReference type="InterPro" id="IPR013083">
    <property type="entry name" value="Znf_RING/FYVE/PHD"/>
</dbReference>
<reference evidence="6" key="3">
    <citation type="submission" date="2025-09" db="UniProtKB">
        <authorList>
            <consortium name="Ensembl"/>
        </authorList>
    </citation>
    <scope>IDENTIFICATION</scope>
</reference>
<keyword evidence="2 4" id="KW-0863">Zinc-finger</keyword>
<dbReference type="SUPFAM" id="SSF57845">
    <property type="entry name" value="B-box zinc-binding domain"/>
    <property type="match status" value="1"/>
</dbReference>
<sequence>MKFLGWNRRFRGGRGEPRKPRLHHASRPRPSTLQEEAICAICLDYFADPVSIGCGHNFCRGCISRLWARGGAEPPHGRPRCRKTFLQRSFRPNLQLANMVQIIRQLHPRPRPRGPPELCEKHQEPLKLFCEVDEAHHSVVPLDEVVQDCKFEGDLGGLGYWGGFAGVRSVTGEEIWGDFWGDFGFL</sequence>
<evidence type="ECO:0000313" key="7">
    <source>
        <dbReference type="Proteomes" id="UP000694563"/>
    </source>
</evidence>
<keyword evidence="1" id="KW-0479">Metal-binding</keyword>
<evidence type="ECO:0000256" key="3">
    <source>
        <dbReference type="ARBA" id="ARBA00022833"/>
    </source>
</evidence>
<dbReference type="Gene3D" id="3.30.40.10">
    <property type="entry name" value="Zinc/RING finger domain, C3HC4 (zinc finger)"/>
    <property type="match status" value="1"/>
</dbReference>
<dbReference type="InterPro" id="IPR017907">
    <property type="entry name" value="Znf_RING_CS"/>
</dbReference>
<dbReference type="Pfam" id="PF15227">
    <property type="entry name" value="zf-C3HC4_4"/>
    <property type="match status" value="1"/>
</dbReference>
<dbReference type="AlphaFoldDB" id="A0A8C3ULR2"/>
<evidence type="ECO:0000256" key="2">
    <source>
        <dbReference type="ARBA" id="ARBA00022771"/>
    </source>
</evidence>
<protein>
    <recommendedName>
        <fullName evidence="5">RING-type domain-containing protein</fullName>
    </recommendedName>
</protein>
<evidence type="ECO:0000256" key="4">
    <source>
        <dbReference type="PROSITE-ProRule" id="PRU00175"/>
    </source>
</evidence>
<organism evidence="6 7">
    <name type="scientific">Catharus ustulatus</name>
    <name type="common">Russet-backed thrush</name>
    <name type="synonym">Hylocichla ustulatus</name>
    <dbReference type="NCBI Taxonomy" id="91951"/>
    <lineage>
        <taxon>Eukaryota</taxon>
        <taxon>Metazoa</taxon>
        <taxon>Chordata</taxon>
        <taxon>Craniata</taxon>
        <taxon>Vertebrata</taxon>
        <taxon>Euteleostomi</taxon>
        <taxon>Archelosauria</taxon>
        <taxon>Archosauria</taxon>
        <taxon>Dinosauria</taxon>
        <taxon>Saurischia</taxon>
        <taxon>Theropoda</taxon>
        <taxon>Coelurosauria</taxon>
        <taxon>Aves</taxon>
        <taxon>Neognathae</taxon>
        <taxon>Neoaves</taxon>
        <taxon>Telluraves</taxon>
        <taxon>Australaves</taxon>
        <taxon>Passeriformes</taxon>
        <taxon>Turdidae</taxon>
        <taxon>Catharus</taxon>
    </lineage>
</organism>
<reference evidence="6" key="1">
    <citation type="submission" date="2020-10" db="EMBL/GenBank/DDBJ databases">
        <title>Catharus ustulatus (Swainson's thrush) genome, bCatUst1, primary haplotype v2.</title>
        <authorList>
            <person name="Delmore K."/>
            <person name="Vafadar M."/>
            <person name="Formenti G."/>
            <person name="Chow W."/>
            <person name="Pelan S."/>
            <person name="Howe K."/>
            <person name="Rhie A."/>
            <person name="Mountcastle J."/>
            <person name="Haase B."/>
            <person name="Fedrigo O."/>
            <person name="Jarvis E.D."/>
        </authorList>
    </citation>
    <scope>NUCLEOTIDE SEQUENCE [LARGE SCALE GENOMIC DNA]</scope>
</reference>
<evidence type="ECO:0000313" key="6">
    <source>
        <dbReference type="Ensembl" id="ENSCUSP00005014059.1"/>
    </source>
</evidence>
<evidence type="ECO:0000256" key="1">
    <source>
        <dbReference type="ARBA" id="ARBA00022723"/>
    </source>
</evidence>
<dbReference type="Proteomes" id="UP000694563">
    <property type="component" value="Chromosome 36"/>
</dbReference>
<dbReference type="CDD" id="cd16602">
    <property type="entry name" value="RING-HC_TRIM41-like_C-IV"/>
    <property type="match status" value="1"/>
</dbReference>
<feature type="domain" description="RING-type" evidence="5">
    <location>
        <begin position="39"/>
        <end position="82"/>
    </location>
</feature>
<evidence type="ECO:0000259" key="5">
    <source>
        <dbReference type="PROSITE" id="PS50089"/>
    </source>
</evidence>
<dbReference type="PANTHER" id="PTHR24103">
    <property type="entry name" value="E3 UBIQUITIN-PROTEIN LIGASE TRIM"/>
    <property type="match status" value="1"/>
</dbReference>
<dbReference type="InterPro" id="IPR001841">
    <property type="entry name" value="Znf_RING"/>
</dbReference>
<dbReference type="PROSITE" id="PS00518">
    <property type="entry name" value="ZF_RING_1"/>
    <property type="match status" value="1"/>
</dbReference>
<dbReference type="Gene3D" id="3.30.160.60">
    <property type="entry name" value="Classic Zinc Finger"/>
    <property type="match status" value="1"/>
</dbReference>
<dbReference type="GO" id="GO:0008270">
    <property type="term" value="F:zinc ion binding"/>
    <property type="evidence" value="ECO:0007669"/>
    <property type="project" value="UniProtKB-KW"/>
</dbReference>
<keyword evidence="3" id="KW-0862">Zinc</keyword>
<dbReference type="InterPro" id="IPR050143">
    <property type="entry name" value="TRIM/RBCC"/>
</dbReference>
<proteinExistence type="predicted"/>
<keyword evidence="7" id="KW-1185">Reference proteome</keyword>
<reference evidence="6" key="2">
    <citation type="submission" date="2025-08" db="UniProtKB">
        <authorList>
            <consortium name="Ensembl"/>
        </authorList>
    </citation>
    <scope>IDENTIFICATION</scope>
</reference>
<dbReference type="Ensembl" id="ENSCUST00005014614.1">
    <property type="protein sequence ID" value="ENSCUSP00005014059.1"/>
    <property type="gene ID" value="ENSCUSG00005009049.1"/>
</dbReference>
<dbReference type="SUPFAM" id="SSF57850">
    <property type="entry name" value="RING/U-box"/>
    <property type="match status" value="1"/>
</dbReference>
<dbReference type="PROSITE" id="PS50089">
    <property type="entry name" value="ZF_RING_2"/>
    <property type="match status" value="1"/>
</dbReference>
<dbReference type="SMART" id="SM00184">
    <property type="entry name" value="RING"/>
    <property type="match status" value="1"/>
</dbReference>